<protein>
    <recommendedName>
        <fullName evidence="1">N-acetyltransferase domain-containing protein</fullName>
    </recommendedName>
</protein>
<feature type="domain" description="N-acetyltransferase" evidence="1">
    <location>
        <begin position="23"/>
        <end position="74"/>
    </location>
</feature>
<keyword evidence="3" id="KW-1185">Reference proteome</keyword>
<name>A0ABP9TSD5_9MICC</name>
<dbReference type="Pfam" id="PF00583">
    <property type="entry name" value="Acetyltransf_1"/>
    <property type="match status" value="1"/>
</dbReference>
<proteinExistence type="predicted"/>
<dbReference type="EMBL" id="BAABLK010000090">
    <property type="protein sequence ID" value="GAA5228788.1"/>
    <property type="molecule type" value="Genomic_DNA"/>
</dbReference>
<evidence type="ECO:0000259" key="1">
    <source>
        <dbReference type="Pfam" id="PF00583"/>
    </source>
</evidence>
<evidence type="ECO:0000313" key="3">
    <source>
        <dbReference type="Proteomes" id="UP001501257"/>
    </source>
</evidence>
<dbReference type="InterPro" id="IPR016181">
    <property type="entry name" value="Acyl_CoA_acyltransferase"/>
</dbReference>
<dbReference type="SUPFAM" id="SSF55729">
    <property type="entry name" value="Acyl-CoA N-acyltransferases (Nat)"/>
    <property type="match status" value="1"/>
</dbReference>
<dbReference type="InterPro" id="IPR000182">
    <property type="entry name" value="GNAT_dom"/>
</dbReference>
<organism evidence="2 3">
    <name type="scientific">Paeniglutamicibacter antarcticus</name>
    <dbReference type="NCBI Taxonomy" id="494023"/>
    <lineage>
        <taxon>Bacteria</taxon>
        <taxon>Bacillati</taxon>
        <taxon>Actinomycetota</taxon>
        <taxon>Actinomycetes</taxon>
        <taxon>Micrococcales</taxon>
        <taxon>Micrococcaceae</taxon>
        <taxon>Paeniglutamicibacter</taxon>
    </lineage>
</organism>
<comment type="caution">
    <text evidence="2">The sequence shown here is derived from an EMBL/GenBank/DDBJ whole genome shotgun (WGS) entry which is preliminary data.</text>
</comment>
<sequence>MENITIRWVGETPTDSWGQLAAFTDDGAVIGEATYKRWEHAPELTYLSGFYVDAAYRKHGIASDMMHKVFDQLGRDRPYLVKKMTGNLDRLFMESIAGEENAPKLFELQGDHSYQPMN</sequence>
<reference evidence="3" key="1">
    <citation type="journal article" date="2019" name="Int. J. Syst. Evol. Microbiol.">
        <title>The Global Catalogue of Microorganisms (GCM) 10K type strain sequencing project: providing services to taxonomists for standard genome sequencing and annotation.</title>
        <authorList>
            <consortium name="The Broad Institute Genomics Platform"/>
            <consortium name="The Broad Institute Genome Sequencing Center for Infectious Disease"/>
            <person name="Wu L."/>
            <person name="Ma J."/>
        </authorList>
    </citation>
    <scope>NUCLEOTIDE SEQUENCE [LARGE SCALE GENOMIC DNA]</scope>
    <source>
        <strain evidence="3">JCM 18952</strain>
    </source>
</reference>
<gene>
    <name evidence="2" type="ORF">GCM10025778_33270</name>
</gene>
<accession>A0ABP9TSD5</accession>
<dbReference type="CDD" id="cd04301">
    <property type="entry name" value="NAT_SF"/>
    <property type="match status" value="1"/>
</dbReference>
<dbReference type="Gene3D" id="3.40.630.30">
    <property type="match status" value="1"/>
</dbReference>
<dbReference type="Proteomes" id="UP001501257">
    <property type="component" value="Unassembled WGS sequence"/>
</dbReference>
<dbReference type="RefSeq" id="WP_210102366.1">
    <property type="nucleotide sequence ID" value="NZ_BAABLK010000090.1"/>
</dbReference>
<evidence type="ECO:0000313" key="2">
    <source>
        <dbReference type="EMBL" id="GAA5228788.1"/>
    </source>
</evidence>